<evidence type="ECO:0008006" key="3">
    <source>
        <dbReference type="Google" id="ProtNLM"/>
    </source>
</evidence>
<accession>A0A087DAC6</accession>
<gene>
    <name evidence="1" type="ORF">BISA_0878</name>
</gene>
<protein>
    <recommendedName>
        <fullName evidence="3">YcfA-like protein</fullName>
    </recommendedName>
</protein>
<sequence length="64" mass="7312">MKRKDLEKRIHRLAKDNGLTDIWEEGGNHSKVTVGNAQATVPRHGEINELTAKGILRHIERNMK</sequence>
<organism evidence="1 2">
    <name type="scientific">Bifidobacterium saguini DSM 23967</name>
    <dbReference type="NCBI Taxonomy" id="1437607"/>
    <lineage>
        <taxon>Bacteria</taxon>
        <taxon>Bacillati</taxon>
        <taxon>Actinomycetota</taxon>
        <taxon>Actinomycetes</taxon>
        <taxon>Bifidobacteriales</taxon>
        <taxon>Bifidobacteriaceae</taxon>
        <taxon>Bifidobacterium</taxon>
    </lineage>
</organism>
<dbReference type="AlphaFoldDB" id="A0A087DAC6"/>
<dbReference type="Proteomes" id="UP000029066">
    <property type="component" value="Unassembled WGS sequence"/>
</dbReference>
<proteinExistence type="predicted"/>
<dbReference type="RefSeq" id="WP_033891111.1">
    <property type="nucleotide sequence ID" value="NZ_JDUT01000010.1"/>
</dbReference>
<name>A0A087DAC6_9BIFI</name>
<dbReference type="STRING" id="1437607.BISA_0878"/>
<comment type="caution">
    <text evidence="1">The sequence shown here is derived from an EMBL/GenBank/DDBJ whole genome shotgun (WGS) entry which is preliminary data.</text>
</comment>
<evidence type="ECO:0000313" key="1">
    <source>
        <dbReference type="EMBL" id="KFI92476.1"/>
    </source>
</evidence>
<dbReference type="EMBL" id="JGZN01000008">
    <property type="protein sequence ID" value="KFI92476.1"/>
    <property type="molecule type" value="Genomic_DNA"/>
</dbReference>
<evidence type="ECO:0000313" key="2">
    <source>
        <dbReference type="Proteomes" id="UP000029066"/>
    </source>
</evidence>
<dbReference type="OrthoDB" id="9799039at2"/>
<reference evidence="1 2" key="1">
    <citation type="submission" date="2014-03" db="EMBL/GenBank/DDBJ databases">
        <title>Genomics of Bifidobacteria.</title>
        <authorList>
            <person name="Ventura M."/>
            <person name="Milani C."/>
            <person name="Lugli G.A."/>
        </authorList>
    </citation>
    <scope>NUCLEOTIDE SEQUENCE [LARGE SCALE GENOMIC DNA]</scope>
    <source>
        <strain evidence="1 2">DSM 23967</strain>
    </source>
</reference>